<feature type="compositionally biased region" description="Polar residues" evidence="8">
    <location>
        <begin position="17"/>
        <end position="26"/>
    </location>
</feature>
<feature type="compositionally biased region" description="Polar residues" evidence="8">
    <location>
        <begin position="37"/>
        <end position="54"/>
    </location>
</feature>
<keyword evidence="5" id="KW-0804">Transcription</keyword>
<keyword evidence="6" id="KW-0539">Nucleus</keyword>
<comment type="caution">
    <text evidence="10">The sequence shown here is derived from an EMBL/GenBank/DDBJ whole genome shotgun (WGS) entry which is preliminary data.</text>
</comment>
<feature type="compositionally biased region" description="Polar residues" evidence="8">
    <location>
        <begin position="530"/>
        <end position="539"/>
    </location>
</feature>
<feature type="region of interest" description="Disordered" evidence="8">
    <location>
        <begin position="168"/>
        <end position="187"/>
    </location>
</feature>
<keyword evidence="3" id="KW-0963">Cytoplasm</keyword>
<feature type="region of interest" description="Disordered" evidence="8">
    <location>
        <begin position="530"/>
        <end position="570"/>
    </location>
</feature>
<evidence type="ECO:0000256" key="8">
    <source>
        <dbReference type="SAM" id="MobiDB-lite"/>
    </source>
</evidence>
<protein>
    <recommendedName>
        <fullName evidence="9">Velvet domain-containing protein</fullName>
    </recommendedName>
</protein>
<gene>
    <name evidence="10" type="ORF">LTR84_012203</name>
</gene>
<dbReference type="GO" id="GO:0005634">
    <property type="term" value="C:nucleus"/>
    <property type="evidence" value="ECO:0007669"/>
    <property type="project" value="UniProtKB-SubCell"/>
</dbReference>
<dbReference type="FunFam" id="2.60.40.3960:FF:000001">
    <property type="entry name" value="Sexual development activator VeA"/>
    <property type="match status" value="1"/>
</dbReference>
<dbReference type="GO" id="GO:0034250">
    <property type="term" value="P:positive regulation of amide metabolic process"/>
    <property type="evidence" value="ECO:0007669"/>
    <property type="project" value="UniProtKB-ARBA"/>
</dbReference>
<accession>A0AAV9NFW9</accession>
<feature type="compositionally biased region" description="Polar residues" evidence="8">
    <location>
        <begin position="374"/>
        <end position="384"/>
    </location>
</feature>
<keyword evidence="11" id="KW-1185">Reference proteome</keyword>
<evidence type="ECO:0000256" key="6">
    <source>
        <dbReference type="ARBA" id="ARBA00023242"/>
    </source>
</evidence>
<dbReference type="GO" id="GO:0043455">
    <property type="term" value="P:regulation of secondary metabolic process"/>
    <property type="evidence" value="ECO:0007669"/>
    <property type="project" value="UniProtKB-ARBA"/>
</dbReference>
<evidence type="ECO:0000313" key="10">
    <source>
        <dbReference type="EMBL" id="KAK5056671.1"/>
    </source>
</evidence>
<dbReference type="GeneID" id="89980350"/>
<evidence type="ECO:0000256" key="2">
    <source>
        <dbReference type="ARBA" id="ARBA00004496"/>
    </source>
</evidence>
<dbReference type="PANTHER" id="PTHR33572:SF14">
    <property type="entry name" value="DEVELOPMENTAL AND SECONDARY METABOLISM REGULATOR VEA"/>
    <property type="match status" value="1"/>
</dbReference>
<evidence type="ECO:0000259" key="9">
    <source>
        <dbReference type="PROSITE" id="PS51821"/>
    </source>
</evidence>
<dbReference type="RefSeq" id="XP_064708387.1">
    <property type="nucleotide sequence ID" value="XM_064855727.1"/>
</dbReference>
<evidence type="ECO:0000256" key="4">
    <source>
        <dbReference type="ARBA" id="ARBA00023015"/>
    </source>
</evidence>
<dbReference type="Gene3D" id="2.60.40.3960">
    <property type="entry name" value="Velvet domain"/>
    <property type="match status" value="1"/>
</dbReference>
<dbReference type="GO" id="GO:0005737">
    <property type="term" value="C:cytoplasm"/>
    <property type="evidence" value="ECO:0007669"/>
    <property type="project" value="UniProtKB-SubCell"/>
</dbReference>
<proteinExistence type="inferred from homology"/>
<keyword evidence="4" id="KW-0805">Transcription regulation</keyword>
<dbReference type="InterPro" id="IPR021740">
    <property type="entry name" value="Velvet"/>
</dbReference>
<reference evidence="10 11" key="1">
    <citation type="submission" date="2023-08" db="EMBL/GenBank/DDBJ databases">
        <title>Black Yeasts Isolated from many extreme environments.</title>
        <authorList>
            <person name="Coleine C."/>
            <person name="Stajich J.E."/>
            <person name="Selbmann L."/>
        </authorList>
    </citation>
    <scope>NUCLEOTIDE SEQUENCE [LARGE SCALE GENOMIC DNA]</scope>
    <source>
        <strain evidence="10 11">CCFEE 5792</strain>
    </source>
</reference>
<evidence type="ECO:0000256" key="1">
    <source>
        <dbReference type="ARBA" id="ARBA00004123"/>
    </source>
</evidence>
<organism evidence="10 11">
    <name type="scientific">Exophiala bonariae</name>
    <dbReference type="NCBI Taxonomy" id="1690606"/>
    <lineage>
        <taxon>Eukaryota</taxon>
        <taxon>Fungi</taxon>
        <taxon>Dikarya</taxon>
        <taxon>Ascomycota</taxon>
        <taxon>Pezizomycotina</taxon>
        <taxon>Eurotiomycetes</taxon>
        <taxon>Chaetothyriomycetidae</taxon>
        <taxon>Chaetothyriales</taxon>
        <taxon>Herpotrichiellaceae</taxon>
        <taxon>Exophiala</taxon>
    </lineage>
</organism>
<dbReference type="GO" id="GO:0051176">
    <property type="term" value="P:positive regulation of sulfur metabolic process"/>
    <property type="evidence" value="ECO:0007669"/>
    <property type="project" value="UniProtKB-ARBA"/>
</dbReference>
<feature type="region of interest" description="Disordered" evidence="8">
    <location>
        <begin position="421"/>
        <end position="462"/>
    </location>
</feature>
<dbReference type="PANTHER" id="PTHR33572">
    <property type="entry name" value="SPORE DEVELOPMENT REGULATOR VOSA"/>
    <property type="match status" value="1"/>
</dbReference>
<feature type="domain" description="Velvet" evidence="9">
    <location>
        <begin position="154"/>
        <end position="353"/>
    </location>
</feature>
<feature type="region of interest" description="Disordered" evidence="8">
    <location>
        <begin position="357"/>
        <end position="407"/>
    </location>
</feature>
<dbReference type="Proteomes" id="UP001358417">
    <property type="component" value="Unassembled WGS sequence"/>
</dbReference>
<sequence>MADHPAVLEPRSYSVEVDTTTNNPDSQPEVETGQEAEAQSDSQPEIEPTSNSQLEVDLPSRSGTVTPIDNQAVSPTNHNDVRLPGIREVVGEQLLLPRPPPVELGIPPPGRPGEIPIYLDKLPIQLYEIAGGFYNMTQPPNETKSSHERLTVDHRKIRYTLALVQQPEKARACGSGPRSSADRRPVDPPPVVELRVFANDVDVTMSYDATFMLYASLENSRPIASGKMHSPPTIPVLTGVAVASAAYLERPNPAAYFIFPDLSVRHEGWYRLKFSLFEGVKHEADADEDKPFHNIPLTQDKYTRPVRHESMFNRLEVQSLPFQVFSAKKFPGLNKSTTLSRMVAEQGCRVRIRRDIRQRKRTGKGDVDVDDVHSSYQGTPQATYRTLDHSRSASRNSIGSQYEPDARRLSVDSSYRHPGIQTRQPSIVGMPLGSPSQPTPSQMTISMPPPSAAWSQGTMPRPLSDASPLISPHTPTRMPAPMTFPQSSSLPVEPSRPIINNSGITLPPLFTSSSYHRPLYAVQESFPTKRSASSYTYETETALKDRGRPDNRPPASLRRAYWNPDTSVDGANQVIEPDNGEEEEFEEVSLLNGPLVYERADGSRQNKTWHGHF</sequence>
<evidence type="ECO:0000313" key="11">
    <source>
        <dbReference type="Proteomes" id="UP001358417"/>
    </source>
</evidence>
<dbReference type="PROSITE" id="PS51821">
    <property type="entry name" value="VELVET"/>
    <property type="match status" value="1"/>
</dbReference>
<feature type="region of interest" description="Disordered" evidence="8">
    <location>
        <begin position="1"/>
        <end position="80"/>
    </location>
</feature>
<feature type="compositionally biased region" description="Polar residues" evidence="8">
    <location>
        <begin position="61"/>
        <end position="78"/>
    </location>
</feature>
<evidence type="ECO:0000256" key="5">
    <source>
        <dbReference type="ARBA" id="ARBA00023163"/>
    </source>
</evidence>
<dbReference type="AlphaFoldDB" id="A0AAV9NFW9"/>
<name>A0AAV9NFW9_9EURO</name>
<comment type="similarity">
    <text evidence="7">Belongs to the velvet family. VeA subfamily.</text>
</comment>
<dbReference type="InterPro" id="IPR037525">
    <property type="entry name" value="Velvet_dom"/>
</dbReference>
<evidence type="ECO:0000256" key="7">
    <source>
        <dbReference type="ARBA" id="ARBA00038005"/>
    </source>
</evidence>
<feature type="compositionally biased region" description="Basic and acidic residues" evidence="8">
    <location>
        <begin position="363"/>
        <end position="373"/>
    </location>
</feature>
<feature type="compositionally biased region" description="Polar residues" evidence="8">
    <location>
        <begin position="434"/>
        <end position="445"/>
    </location>
</feature>
<dbReference type="Pfam" id="PF11754">
    <property type="entry name" value="Velvet"/>
    <property type="match status" value="2"/>
</dbReference>
<evidence type="ECO:0000256" key="3">
    <source>
        <dbReference type="ARBA" id="ARBA00022490"/>
    </source>
</evidence>
<dbReference type="EMBL" id="JAVRRD010000007">
    <property type="protein sequence ID" value="KAK5056671.1"/>
    <property type="molecule type" value="Genomic_DNA"/>
</dbReference>
<comment type="subcellular location">
    <subcellularLocation>
        <location evidence="2">Cytoplasm</location>
    </subcellularLocation>
    <subcellularLocation>
        <location evidence="1">Nucleus</location>
    </subcellularLocation>
</comment>
<feature type="compositionally biased region" description="Basic and acidic residues" evidence="8">
    <location>
        <begin position="541"/>
        <end position="551"/>
    </location>
</feature>
<dbReference type="InterPro" id="IPR038491">
    <property type="entry name" value="Velvet_dom_sf"/>
</dbReference>